<dbReference type="GO" id="GO:0033202">
    <property type="term" value="C:DNA helicase complex"/>
    <property type="evidence" value="ECO:0007669"/>
    <property type="project" value="TreeGrafter"/>
</dbReference>
<dbReference type="InterPro" id="IPR014017">
    <property type="entry name" value="DNA_helicase_UvrD-like_C"/>
</dbReference>
<keyword evidence="6" id="KW-0238">DNA-binding</keyword>
<dbReference type="InterPro" id="IPR000212">
    <property type="entry name" value="DNA_helicase_UvrD/REP"/>
</dbReference>
<keyword evidence="5 12" id="KW-0067">ATP-binding</keyword>
<dbReference type="InterPro" id="IPR013986">
    <property type="entry name" value="DExx_box_DNA_helicase_dom_sf"/>
</dbReference>
<evidence type="ECO:0000256" key="5">
    <source>
        <dbReference type="ARBA" id="ARBA00022840"/>
    </source>
</evidence>
<dbReference type="OrthoDB" id="9810135at2"/>
<comment type="caution">
    <text evidence="15">The sequence shown here is derived from an EMBL/GenBank/DDBJ whole genome shotgun (WGS) entry which is preliminary data.</text>
</comment>
<reference evidence="15 16" key="1">
    <citation type="submission" date="2019-06" db="EMBL/GenBank/DDBJ databases">
        <title>Sorghum-associated microbial communities from plants grown in Nebraska, USA.</title>
        <authorList>
            <person name="Schachtman D."/>
        </authorList>
    </citation>
    <scope>NUCLEOTIDE SEQUENCE [LARGE SCALE GENOMIC DNA]</scope>
    <source>
        <strain evidence="15 16">1209</strain>
    </source>
</reference>
<evidence type="ECO:0000313" key="15">
    <source>
        <dbReference type="EMBL" id="TWF39613.1"/>
    </source>
</evidence>
<dbReference type="PANTHER" id="PTHR11070:SF2">
    <property type="entry name" value="ATP-DEPENDENT DNA HELICASE SRS2"/>
    <property type="match status" value="1"/>
</dbReference>
<evidence type="ECO:0000256" key="12">
    <source>
        <dbReference type="PROSITE-ProRule" id="PRU00560"/>
    </source>
</evidence>
<dbReference type="InterPro" id="IPR014016">
    <property type="entry name" value="UvrD-like_ATP-bd"/>
</dbReference>
<dbReference type="CDD" id="cd17932">
    <property type="entry name" value="DEXQc_UvrD"/>
    <property type="match status" value="1"/>
</dbReference>
<evidence type="ECO:0000256" key="3">
    <source>
        <dbReference type="ARBA" id="ARBA00022801"/>
    </source>
</evidence>
<dbReference type="GO" id="GO:0016887">
    <property type="term" value="F:ATP hydrolysis activity"/>
    <property type="evidence" value="ECO:0007669"/>
    <property type="project" value="RHEA"/>
</dbReference>
<proteinExistence type="inferred from homology"/>
<keyword evidence="4 12" id="KW-0347">Helicase</keyword>
<dbReference type="Gene3D" id="1.10.486.10">
    <property type="entry name" value="PCRA, domain 4"/>
    <property type="match status" value="1"/>
</dbReference>
<dbReference type="GO" id="GO:0005524">
    <property type="term" value="F:ATP binding"/>
    <property type="evidence" value="ECO:0007669"/>
    <property type="project" value="UniProtKB-UniRule"/>
</dbReference>
<keyword evidence="16" id="KW-1185">Reference proteome</keyword>
<dbReference type="GO" id="GO:0005829">
    <property type="term" value="C:cytosol"/>
    <property type="evidence" value="ECO:0007669"/>
    <property type="project" value="TreeGrafter"/>
</dbReference>
<evidence type="ECO:0000256" key="7">
    <source>
        <dbReference type="ARBA" id="ARBA00023235"/>
    </source>
</evidence>
<dbReference type="Gene3D" id="3.40.50.300">
    <property type="entry name" value="P-loop containing nucleotide triphosphate hydrolases"/>
    <property type="match status" value="2"/>
</dbReference>
<dbReference type="GO" id="GO:0000725">
    <property type="term" value="P:recombinational repair"/>
    <property type="evidence" value="ECO:0007669"/>
    <property type="project" value="TreeGrafter"/>
</dbReference>
<evidence type="ECO:0000256" key="2">
    <source>
        <dbReference type="ARBA" id="ARBA00022741"/>
    </source>
</evidence>
<organism evidence="15 16">
    <name type="scientific">Chitinophaga polysaccharea</name>
    <dbReference type="NCBI Taxonomy" id="1293035"/>
    <lineage>
        <taxon>Bacteria</taxon>
        <taxon>Pseudomonadati</taxon>
        <taxon>Bacteroidota</taxon>
        <taxon>Chitinophagia</taxon>
        <taxon>Chitinophagales</taxon>
        <taxon>Chitinophagaceae</taxon>
        <taxon>Chitinophaga</taxon>
    </lineage>
</organism>
<sequence>MAITPQQLQNAKLIQDAAAQDRNQTIRLVAGPGTGKSFVIEGRVYWLLANQNIPAESIVAISFTRAAAKDLKERIYNFCIGKNQPTVNNVRVSTLHSLALYILRQTGNLNRYPVSPTIMDDWELSEIFDAEFSKTANLNSKRCGEIRRDHEAFWSTGVWNPPNLAIINPVTQVERNTFTAFYTPRTQAYSCVLPGEIVRTCVEQIQAGLIDPVAVLGIQHLIVDEVQDLNSCDFDFINELVQRGVNVFISGDDDQSVYSFRHAYPQGIQNFTNKYPASSNHILDACFRCTSSILTSALQVITNFPAPNRIPKNLTSVYLASNPVNPGFTQSNIFNSPAQEARYIANSCLSLINQGVLPQKIMILISNKRAQLQQITTELDRLNIGYDANQRDEFKDTNHGRFFQSILRIIDDNTDYVAHRVLLGTPRRIGITTCNNITDKVVANNLNYRNIFYNQLPAGVFTNREINTINKAKTNIANIQNWNLNETINTRSNDINNLFINNFTTAELTSWQNFINGLPADMTLEELKDFLQTDSQQEKDKIINTVNERLNANQQNPNQAVAANKIRIMTFHSSKGLSADVVFIPGLEENIFPNPFAIQVPGLILESARLLYVAITRAKAACILSYTRYRVVNGTNTAMTPSRFCAATGTVFNQQNNSEFTNGEVQTILTSITNLS</sequence>
<feature type="domain" description="UvrD-like helicase ATP-binding" evidence="13">
    <location>
        <begin position="9"/>
        <end position="290"/>
    </location>
</feature>
<evidence type="ECO:0000256" key="9">
    <source>
        <dbReference type="ARBA" id="ARBA00034808"/>
    </source>
</evidence>
<evidence type="ECO:0000256" key="8">
    <source>
        <dbReference type="ARBA" id="ARBA00034617"/>
    </source>
</evidence>
<evidence type="ECO:0000313" key="16">
    <source>
        <dbReference type="Proteomes" id="UP000320811"/>
    </source>
</evidence>
<dbReference type="RefSeq" id="WP_145670809.1">
    <property type="nucleotide sequence ID" value="NZ_VIWO01000005.1"/>
</dbReference>
<dbReference type="SUPFAM" id="SSF52540">
    <property type="entry name" value="P-loop containing nucleoside triphosphate hydrolases"/>
    <property type="match status" value="1"/>
</dbReference>
<feature type="domain" description="UvrD-like helicase C-terminal" evidence="14">
    <location>
        <begin position="291"/>
        <end position="576"/>
    </location>
</feature>
<comment type="catalytic activity">
    <reaction evidence="11">
        <text>ATP + H2O = ADP + phosphate + H(+)</text>
        <dbReference type="Rhea" id="RHEA:13065"/>
        <dbReference type="ChEBI" id="CHEBI:15377"/>
        <dbReference type="ChEBI" id="CHEBI:15378"/>
        <dbReference type="ChEBI" id="CHEBI:30616"/>
        <dbReference type="ChEBI" id="CHEBI:43474"/>
        <dbReference type="ChEBI" id="CHEBI:456216"/>
        <dbReference type="EC" id="5.6.2.4"/>
    </reaction>
</comment>
<evidence type="ECO:0000256" key="6">
    <source>
        <dbReference type="ARBA" id="ARBA00023125"/>
    </source>
</evidence>
<dbReference type="EC" id="5.6.2.4" evidence="9"/>
<evidence type="ECO:0000259" key="14">
    <source>
        <dbReference type="PROSITE" id="PS51217"/>
    </source>
</evidence>
<dbReference type="Proteomes" id="UP000320811">
    <property type="component" value="Unassembled WGS sequence"/>
</dbReference>
<comment type="catalytic activity">
    <reaction evidence="8">
        <text>Couples ATP hydrolysis with the unwinding of duplex DNA by translocating in the 3'-5' direction.</text>
        <dbReference type="EC" id="5.6.2.4"/>
    </reaction>
</comment>
<dbReference type="InterPro" id="IPR027417">
    <property type="entry name" value="P-loop_NTPase"/>
</dbReference>
<dbReference type="AlphaFoldDB" id="A0A561PNB5"/>
<dbReference type="Pfam" id="PF13361">
    <property type="entry name" value="UvrD_C"/>
    <property type="match status" value="1"/>
</dbReference>
<dbReference type="GO" id="GO:0043138">
    <property type="term" value="F:3'-5' DNA helicase activity"/>
    <property type="evidence" value="ECO:0007669"/>
    <property type="project" value="UniProtKB-EC"/>
</dbReference>
<name>A0A561PNB5_9BACT</name>
<dbReference type="PANTHER" id="PTHR11070">
    <property type="entry name" value="UVRD / RECB / PCRA DNA HELICASE FAMILY MEMBER"/>
    <property type="match status" value="1"/>
</dbReference>
<accession>A0A561PNB5</accession>
<dbReference type="Pfam" id="PF00580">
    <property type="entry name" value="UvrD-helicase"/>
    <property type="match status" value="1"/>
</dbReference>
<evidence type="ECO:0000256" key="10">
    <source>
        <dbReference type="ARBA" id="ARBA00034923"/>
    </source>
</evidence>
<dbReference type="PROSITE" id="PS51198">
    <property type="entry name" value="UVRD_HELICASE_ATP_BIND"/>
    <property type="match status" value="1"/>
</dbReference>
<gene>
    <name evidence="15" type="ORF">FHW36_10550</name>
</gene>
<dbReference type="Gene3D" id="1.10.10.160">
    <property type="match status" value="1"/>
</dbReference>
<keyword evidence="7" id="KW-0413">Isomerase</keyword>
<evidence type="ECO:0000259" key="13">
    <source>
        <dbReference type="PROSITE" id="PS51198"/>
    </source>
</evidence>
<keyword evidence="2 12" id="KW-0547">Nucleotide-binding</keyword>
<dbReference type="EMBL" id="VIWO01000005">
    <property type="protein sequence ID" value="TWF39613.1"/>
    <property type="molecule type" value="Genomic_DNA"/>
</dbReference>
<feature type="binding site" evidence="12">
    <location>
        <begin position="30"/>
        <end position="37"/>
    </location>
    <ligand>
        <name>ATP</name>
        <dbReference type="ChEBI" id="CHEBI:30616"/>
    </ligand>
</feature>
<dbReference type="GO" id="GO:0003677">
    <property type="term" value="F:DNA binding"/>
    <property type="evidence" value="ECO:0007669"/>
    <property type="project" value="UniProtKB-KW"/>
</dbReference>
<comment type="similarity">
    <text evidence="1">Belongs to the helicase family. UvrD subfamily.</text>
</comment>
<dbReference type="PROSITE" id="PS51217">
    <property type="entry name" value="UVRD_HELICASE_CTER"/>
    <property type="match status" value="1"/>
</dbReference>
<evidence type="ECO:0000256" key="11">
    <source>
        <dbReference type="ARBA" id="ARBA00048988"/>
    </source>
</evidence>
<keyword evidence="3 12" id="KW-0378">Hydrolase</keyword>
<protein>
    <recommendedName>
        <fullName evidence="9">DNA 3'-5' helicase</fullName>
        <ecNumber evidence="9">5.6.2.4</ecNumber>
    </recommendedName>
    <alternativeName>
        <fullName evidence="10">DNA 3'-5' helicase II</fullName>
    </alternativeName>
</protein>
<evidence type="ECO:0000256" key="1">
    <source>
        <dbReference type="ARBA" id="ARBA00009922"/>
    </source>
</evidence>
<evidence type="ECO:0000256" key="4">
    <source>
        <dbReference type="ARBA" id="ARBA00022806"/>
    </source>
</evidence>